<evidence type="ECO:0000313" key="1">
    <source>
        <dbReference type="EMBL" id="KAH3775139.1"/>
    </source>
</evidence>
<dbReference type="Gene3D" id="1.10.1410.40">
    <property type="match status" value="1"/>
</dbReference>
<dbReference type="AlphaFoldDB" id="A0A9D4EA37"/>
<proteinExistence type="predicted"/>
<dbReference type="Proteomes" id="UP000828390">
    <property type="component" value="Unassembled WGS sequence"/>
</dbReference>
<reference evidence="1" key="1">
    <citation type="journal article" date="2019" name="bioRxiv">
        <title>The Genome of the Zebra Mussel, Dreissena polymorpha: A Resource for Invasive Species Research.</title>
        <authorList>
            <person name="McCartney M.A."/>
            <person name="Auch B."/>
            <person name="Kono T."/>
            <person name="Mallez S."/>
            <person name="Zhang Y."/>
            <person name="Obille A."/>
            <person name="Becker A."/>
            <person name="Abrahante J.E."/>
            <person name="Garbe J."/>
            <person name="Badalamenti J.P."/>
            <person name="Herman A."/>
            <person name="Mangelson H."/>
            <person name="Liachko I."/>
            <person name="Sullivan S."/>
            <person name="Sone E.D."/>
            <person name="Koren S."/>
            <person name="Silverstein K.A.T."/>
            <person name="Beckman K.B."/>
            <person name="Gohl D.M."/>
        </authorList>
    </citation>
    <scope>NUCLEOTIDE SEQUENCE</scope>
    <source>
        <strain evidence="1">Duluth1</strain>
        <tissue evidence="1">Whole animal</tissue>
    </source>
</reference>
<dbReference type="EMBL" id="JAIWYP010000009">
    <property type="protein sequence ID" value="KAH3775139.1"/>
    <property type="molecule type" value="Genomic_DNA"/>
</dbReference>
<protein>
    <submittedName>
        <fullName evidence="1">Uncharacterized protein</fullName>
    </submittedName>
</protein>
<gene>
    <name evidence="1" type="ORF">DPMN_176536</name>
</gene>
<evidence type="ECO:0000313" key="2">
    <source>
        <dbReference type="Proteomes" id="UP000828390"/>
    </source>
</evidence>
<reference evidence="1" key="2">
    <citation type="submission" date="2020-11" db="EMBL/GenBank/DDBJ databases">
        <authorList>
            <person name="McCartney M.A."/>
            <person name="Auch B."/>
            <person name="Kono T."/>
            <person name="Mallez S."/>
            <person name="Becker A."/>
            <person name="Gohl D.M."/>
            <person name="Silverstein K.A.T."/>
            <person name="Koren S."/>
            <person name="Bechman K.B."/>
            <person name="Herman A."/>
            <person name="Abrahante J.E."/>
            <person name="Garbe J."/>
        </authorList>
    </citation>
    <scope>NUCLEOTIDE SEQUENCE</scope>
    <source>
        <strain evidence="1">Duluth1</strain>
        <tissue evidence="1">Whole animal</tissue>
    </source>
</reference>
<organism evidence="1 2">
    <name type="scientific">Dreissena polymorpha</name>
    <name type="common">Zebra mussel</name>
    <name type="synonym">Mytilus polymorpha</name>
    <dbReference type="NCBI Taxonomy" id="45954"/>
    <lineage>
        <taxon>Eukaryota</taxon>
        <taxon>Metazoa</taxon>
        <taxon>Spiralia</taxon>
        <taxon>Lophotrochozoa</taxon>
        <taxon>Mollusca</taxon>
        <taxon>Bivalvia</taxon>
        <taxon>Autobranchia</taxon>
        <taxon>Heteroconchia</taxon>
        <taxon>Euheterodonta</taxon>
        <taxon>Imparidentia</taxon>
        <taxon>Neoheterodontei</taxon>
        <taxon>Myida</taxon>
        <taxon>Dreissenoidea</taxon>
        <taxon>Dreissenidae</taxon>
        <taxon>Dreissena</taxon>
    </lineage>
</organism>
<comment type="caution">
    <text evidence="1">The sequence shown here is derived from an EMBL/GenBank/DDBJ whole genome shotgun (WGS) entry which is preliminary data.</text>
</comment>
<sequence length="179" mass="20918">MHIFDIARKDPQNRKLYILTALRIIKTYFVKAKEIAKAAGHPPPQITTVLKSYHLRQLAFYAMYYLCHKHPDFRLDCVTPALGYFIGFLHSALKAKRLPHFFYSSREAQDMLPGYSDLHDRHLRFNLFRKIFNEALERALHSLGENLIPGMGFSFGAIDEERKTVFREFEFSLSTGDYL</sequence>
<name>A0A9D4EA37_DREPO</name>
<keyword evidence="2" id="KW-1185">Reference proteome</keyword>
<accession>A0A9D4EA37</accession>